<sequence>MKRNRALIFSCLLTTSLLAGCQKNEESTIGSTNTKETSQTTVSTTSTSTSRTISSTTKATSSSTQSSTVNQATEETVSPSSEASAKRQYTNDEKQAIATAFSDWAENRAAIGGMALNDAYFDHGASGLGDWYAVVDNGQRLLVQRQDPNINVSPDAYIGEALGGVVFYTSKNGAVGYSNELNDPKNQPSFAAGFSQVANLDKPIVKYLLGSNGVVYEFQSSGSFSDGFYETSDQGDFNYWPTTQVPFKISEDAAAQETLQTILAQYNQ</sequence>
<name>S0L5C6_9ENTE</name>
<feature type="chain" id="PRO_5039733850" description="Lipoprotein" evidence="2">
    <location>
        <begin position="20"/>
        <end position="268"/>
    </location>
</feature>
<comment type="caution">
    <text evidence="3">The sequence shown here is derived from an EMBL/GenBank/DDBJ whole genome shotgun (WGS) entry which is preliminary data.</text>
</comment>
<keyword evidence="2" id="KW-0732">Signal</keyword>
<organism evidence="3 4">
    <name type="scientific">Enterococcus sulfureus ATCC 49903</name>
    <dbReference type="NCBI Taxonomy" id="1140003"/>
    <lineage>
        <taxon>Bacteria</taxon>
        <taxon>Bacillati</taxon>
        <taxon>Bacillota</taxon>
        <taxon>Bacilli</taxon>
        <taxon>Lactobacillales</taxon>
        <taxon>Enterococcaceae</taxon>
        <taxon>Enterococcus</taxon>
    </lineage>
</organism>
<dbReference type="EMBL" id="ASWO01000001">
    <property type="protein sequence ID" value="EOT87497.1"/>
    <property type="molecule type" value="Genomic_DNA"/>
</dbReference>
<feature type="compositionally biased region" description="Low complexity" evidence="1">
    <location>
        <begin position="31"/>
        <end position="73"/>
    </location>
</feature>
<dbReference type="PROSITE" id="PS51257">
    <property type="entry name" value="PROKAR_LIPOPROTEIN"/>
    <property type="match status" value="1"/>
</dbReference>
<dbReference type="OrthoDB" id="2418342at2"/>
<feature type="compositionally biased region" description="Polar residues" evidence="1">
    <location>
        <begin position="74"/>
        <end position="83"/>
    </location>
</feature>
<accession>S0L5C6</accession>
<dbReference type="eggNOG" id="ENOG5032S2A">
    <property type="taxonomic scope" value="Bacteria"/>
</dbReference>
<dbReference type="AlphaFoldDB" id="S0L5C6"/>
<evidence type="ECO:0008006" key="5">
    <source>
        <dbReference type="Google" id="ProtNLM"/>
    </source>
</evidence>
<evidence type="ECO:0000313" key="3">
    <source>
        <dbReference type="EMBL" id="EOT87497.1"/>
    </source>
</evidence>
<feature type="signal peptide" evidence="2">
    <location>
        <begin position="1"/>
        <end position="19"/>
    </location>
</feature>
<protein>
    <recommendedName>
        <fullName evidence="5">Lipoprotein</fullName>
    </recommendedName>
</protein>
<gene>
    <name evidence="3" type="ORF">I573_00553</name>
</gene>
<dbReference type="STRING" id="1140003.OMY_00560"/>
<reference evidence="3 4" key="1">
    <citation type="submission" date="2013-03" db="EMBL/GenBank/DDBJ databases">
        <title>The Genome Sequence of Enterococcus sulfureus ATCC_49903 (PacBio/Illumina hybrid assembly).</title>
        <authorList>
            <consortium name="The Broad Institute Genomics Platform"/>
            <consortium name="The Broad Institute Genome Sequencing Center for Infectious Disease"/>
            <person name="Earl A."/>
            <person name="Russ C."/>
            <person name="Gilmore M."/>
            <person name="Surin D."/>
            <person name="Walker B."/>
            <person name="Young S."/>
            <person name="Zeng Q."/>
            <person name="Gargeya S."/>
            <person name="Fitzgerald M."/>
            <person name="Haas B."/>
            <person name="Abouelleil A."/>
            <person name="Allen A.W."/>
            <person name="Alvarado L."/>
            <person name="Arachchi H.M."/>
            <person name="Berlin A.M."/>
            <person name="Chapman S.B."/>
            <person name="Gainer-Dewar J."/>
            <person name="Goldberg J."/>
            <person name="Griggs A."/>
            <person name="Gujja S."/>
            <person name="Hansen M."/>
            <person name="Howarth C."/>
            <person name="Imamovic A."/>
            <person name="Ireland A."/>
            <person name="Larimer J."/>
            <person name="McCowan C."/>
            <person name="Murphy C."/>
            <person name="Pearson M."/>
            <person name="Poon T.W."/>
            <person name="Priest M."/>
            <person name="Roberts A."/>
            <person name="Saif S."/>
            <person name="Shea T."/>
            <person name="Sisk P."/>
            <person name="Sykes S."/>
            <person name="Wortman J."/>
            <person name="Nusbaum C."/>
            <person name="Birren B."/>
        </authorList>
    </citation>
    <scope>NUCLEOTIDE SEQUENCE [LARGE SCALE GENOMIC DNA]</scope>
    <source>
        <strain evidence="3 4">ATCC 49903</strain>
    </source>
</reference>
<dbReference type="RefSeq" id="WP_016185051.1">
    <property type="nucleotide sequence ID" value="NZ_ASWO01000001.1"/>
</dbReference>
<proteinExistence type="predicted"/>
<evidence type="ECO:0000256" key="1">
    <source>
        <dbReference type="SAM" id="MobiDB-lite"/>
    </source>
</evidence>
<evidence type="ECO:0000313" key="4">
    <source>
        <dbReference type="Proteomes" id="UP000015961"/>
    </source>
</evidence>
<keyword evidence="4" id="KW-1185">Reference proteome</keyword>
<dbReference type="Proteomes" id="UP000015961">
    <property type="component" value="Unassembled WGS sequence"/>
</dbReference>
<feature type="region of interest" description="Disordered" evidence="1">
    <location>
        <begin position="25"/>
        <end position="89"/>
    </location>
</feature>
<dbReference type="PATRIC" id="fig|1140003.3.peg.555"/>
<evidence type="ECO:0000256" key="2">
    <source>
        <dbReference type="SAM" id="SignalP"/>
    </source>
</evidence>